<organism evidence="2 3">
    <name type="scientific">Candidatus Nanosyncoccus nanoralicus</name>
    <dbReference type="NCBI Taxonomy" id="2171996"/>
    <lineage>
        <taxon>Bacteria</taxon>
        <taxon>Candidatus Saccharimonadota</taxon>
        <taxon>Candidatus Nanosyncoccalia</taxon>
        <taxon>Candidatus Nanosyncoccales</taxon>
        <taxon>Candidatus Nanosyncoccaceae</taxon>
        <taxon>Candidatus Nanosyncoccus</taxon>
    </lineage>
</organism>
<feature type="transmembrane region" description="Helical" evidence="1">
    <location>
        <begin position="69"/>
        <end position="88"/>
    </location>
</feature>
<dbReference type="PANTHER" id="PTHR34989:SF1">
    <property type="entry name" value="PROTEIN HDED"/>
    <property type="match status" value="1"/>
</dbReference>
<reference evidence="2 3" key="1">
    <citation type="journal article" date="2018" name="bioRxiv">
        <title>Evidence of independent acquisition and adaption of ultra-small bacteria to human hosts across the highly diverse yet reduced genomes of the phylum Saccharibacteria.</title>
        <authorList>
            <person name="McLean J.S."/>
            <person name="Bor B."/>
            <person name="To T.T."/>
            <person name="Liu Q."/>
            <person name="Kearns K.A."/>
            <person name="Solden L.M."/>
            <person name="Wrighton K.C."/>
            <person name="He X."/>
            <person name="Shi W."/>
        </authorList>
    </citation>
    <scope>NUCLEOTIDE SEQUENCE [LARGE SCALE GENOMIC DNA]</scope>
    <source>
        <strain evidence="2 3">TM7_KMM_G3_1_HOT_351</strain>
    </source>
</reference>
<evidence type="ECO:0000256" key="1">
    <source>
        <dbReference type="SAM" id="Phobius"/>
    </source>
</evidence>
<gene>
    <name evidence="2" type="ORF">G3KMM_00349</name>
</gene>
<name>A0ABY0FJX2_9BACT</name>
<dbReference type="InterPro" id="IPR005325">
    <property type="entry name" value="DUF308_memb"/>
</dbReference>
<proteinExistence type="predicted"/>
<dbReference type="InterPro" id="IPR052712">
    <property type="entry name" value="Acid_resist_chaperone_HdeD"/>
</dbReference>
<feature type="transmembrane region" description="Helical" evidence="1">
    <location>
        <begin position="37"/>
        <end position="57"/>
    </location>
</feature>
<dbReference type="RefSeq" id="WP_129604744.1">
    <property type="nucleotide sequence ID" value="NZ_PRLL01000009.1"/>
</dbReference>
<keyword evidence="3" id="KW-1185">Reference proteome</keyword>
<sequence>MSTKLKYIDSHWGIFALQGIVALLFGWFALFTSSSDIQTLVIVVGSVLLSLGIIELLNLLARTRTKNTWGVSLVMAILEISAGLALLFTYEQNVAWHLVVIAAYTILRGIFEIILGLRAIDDLTDKFIWILAGICACIMGVVILNTGHLGTIPFIKYFGSYMMVFGVVNLIYSVHNNEQSKDYRSEKLAAKKKISKTLELKTPVSKTTTKTVKKTAKKTAKKA</sequence>
<keyword evidence="1" id="KW-0812">Transmembrane</keyword>
<feature type="transmembrane region" description="Helical" evidence="1">
    <location>
        <begin position="154"/>
        <end position="174"/>
    </location>
</feature>
<evidence type="ECO:0008006" key="4">
    <source>
        <dbReference type="Google" id="ProtNLM"/>
    </source>
</evidence>
<protein>
    <recommendedName>
        <fullName evidence="4">HdeD family acid-resistance protein</fullName>
    </recommendedName>
</protein>
<keyword evidence="1" id="KW-1133">Transmembrane helix</keyword>
<feature type="transmembrane region" description="Helical" evidence="1">
    <location>
        <begin position="94"/>
        <end position="115"/>
    </location>
</feature>
<reference evidence="2 3" key="2">
    <citation type="journal article" date="2020" name="Cell Rep.">
        <title>Acquisition and Adaptation of Ultra-small Parasitic Reduced Genome Bacteria to Mammalian Hosts.</title>
        <authorList>
            <person name="McLean J.S."/>
            <person name="Bor B."/>
            <person name="Kerns K.A."/>
            <person name="Liu Q."/>
            <person name="To T.T."/>
            <person name="Solden L."/>
            <person name="Hendrickson E.L."/>
            <person name="Wrighton K."/>
            <person name="Shi W."/>
            <person name="He X."/>
        </authorList>
    </citation>
    <scope>NUCLEOTIDE SEQUENCE [LARGE SCALE GENOMIC DNA]</scope>
    <source>
        <strain evidence="2 3">TM7_KMM_G3_1_HOT_351</strain>
    </source>
</reference>
<dbReference type="Pfam" id="PF03729">
    <property type="entry name" value="DUF308"/>
    <property type="match status" value="2"/>
</dbReference>
<keyword evidence="1" id="KW-0472">Membrane</keyword>
<dbReference type="Proteomes" id="UP001191004">
    <property type="component" value="Unassembled WGS sequence"/>
</dbReference>
<evidence type="ECO:0000313" key="3">
    <source>
        <dbReference type="Proteomes" id="UP001191004"/>
    </source>
</evidence>
<accession>A0ABY0FJX2</accession>
<comment type="caution">
    <text evidence="2">The sequence shown here is derived from an EMBL/GenBank/DDBJ whole genome shotgun (WGS) entry which is preliminary data.</text>
</comment>
<evidence type="ECO:0000313" key="2">
    <source>
        <dbReference type="EMBL" id="RYC73544.1"/>
    </source>
</evidence>
<dbReference type="PANTHER" id="PTHR34989">
    <property type="entry name" value="PROTEIN HDED"/>
    <property type="match status" value="1"/>
</dbReference>
<dbReference type="EMBL" id="PRLL01000009">
    <property type="protein sequence ID" value="RYC73544.1"/>
    <property type="molecule type" value="Genomic_DNA"/>
</dbReference>
<feature type="transmembrane region" description="Helical" evidence="1">
    <location>
        <begin position="127"/>
        <end position="148"/>
    </location>
</feature>
<feature type="transmembrane region" description="Helical" evidence="1">
    <location>
        <begin position="12"/>
        <end position="31"/>
    </location>
</feature>